<dbReference type="InterPro" id="IPR013806">
    <property type="entry name" value="Kringle-like"/>
</dbReference>
<evidence type="ECO:0000313" key="6">
    <source>
        <dbReference type="Proteomes" id="UP000683360"/>
    </source>
</evidence>
<comment type="caution">
    <text evidence="3">Lacks conserved residue(s) required for the propagation of feature annotation.</text>
</comment>
<dbReference type="CDD" id="cd00108">
    <property type="entry name" value="KR"/>
    <property type="match status" value="1"/>
</dbReference>
<name>A0A8S3PRD1_MYTED</name>
<evidence type="ECO:0000256" key="2">
    <source>
        <dbReference type="ARBA" id="ARBA00023157"/>
    </source>
</evidence>
<dbReference type="Pfam" id="PF00051">
    <property type="entry name" value="Kringle"/>
    <property type="match status" value="1"/>
</dbReference>
<dbReference type="Gene3D" id="2.40.20.10">
    <property type="entry name" value="Plasminogen Kringle 4"/>
    <property type="match status" value="2"/>
</dbReference>
<dbReference type="PRINTS" id="PR00018">
    <property type="entry name" value="KRINGLE"/>
</dbReference>
<comment type="caution">
    <text evidence="5">The sequence shown here is derived from an EMBL/GenBank/DDBJ whole genome shotgun (WGS) entry which is preliminary data.</text>
</comment>
<protein>
    <submittedName>
        <fullName evidence="5">HGF</fullName>
    </submittedName>
</protein>
<keyword evidence="2 3" id="KW-1015">Disulfide bond</keyword>
<evidence type="ECO:0000256" key="1">
    <source>
        <dbReference type="ARBA" id="ARBA00022572"/>
    </source>
</evidence>
<reference evidence="5" key="1">
    <citation type="submission" date="2021-03" db="EMBL/GenBank/DDBJ databases">
        <authorList>
            <person name="Bekaert M."/>
        </authorList>
    </citation>
    <scope>NUCLEOTIDE SEQUENCE</scope>
</reference>
<dbReference type="OrthoDB" id="5917794at2759"/>
<evidence type="ECO:0000313" key="5">
    <source>
        <dbReference type="EMBL" id="CAG2186289.1"/>
    </source>
</evidence>
<dbReference type="SUPFAM" id="SSF57440">
    <property type="entry name" value="Kringle-like"/>
    <property type="match status" value="2"/>
</dbReference>
<evidence type="ECO:0000259" key="4">
    <source>
        <dbReference type="PROSITE" id="PS50070"/>
    </source>
</evidence>
<accession>A0A8S3PRD1</accession>
<dbReference type="PANTHER" id="PTHR24261">
    <property type="entry name" value="PLASMINOGEN-RELATED"/>
    <property type="match status" value="1"/>
</dbReference>
<proteinExistence type="predicted"/>
<dbReference type="AlphaFoldDB" id="A0A8S3PRD1"/>
<sequence length="387" mass="45186">MTIPYNILTTVGSIFAAFNMLMYSAAFELKQNTFSVEKDKRIISNNNSNTGKIFYNYSALQCAMECVNDEHCLAANYDKFAMTCQLCFNTSEIFYYALETKSGWNILRKVRKNNIKELKAPIEVDCYLEESWNYDGHVNYTQSGRTCQMWNLQSPHSHSFTSEQMSDFHSNYCRDPSHTLTPWCYTIDEHFRWEFCPVTKCDKCQQVENMPLGLTVKYNMSYGHLGALYSCKSFTANESTDHCPSSVCLSNGTWSDISISCGVDDCYNNSSSYRGKVSCSALGTTCKRWDSVNTYDLPSDPADHPTNYCRDPKERWRYNRISIRQKDDDILESLSTERWRYNRISIRQKDGDITESYQTERWRYNRISIRQKDGDITESYQTERWRI</sequence>
<feature type="domain" description="Kringle" evidence="4">
    <location>
        <begin position="125"/>
        <end position="201"/>
    </location>
</feature>
<keyword evidence="6" id="KW-1185">Reference proteome</keyword>
<dbReference type="InterPro" id="IPR038178">
    <property type="entry name" value="Kringle_sf"/>
</dbReference>
<dbReference type="SMART" id="SM00130">
    <property type="entry name" value="KR"/>
    <property type="match status" value="1"/>
</dbReference>
<dbReference type="InterPro" id="IPR000001">
    <property type="entry name" value="Kringle"/>
</dbReference>
<dbReference type="PROSITE" id="PS50070">
    <property type="entry name" value="KRINGLE_2"/>
    <property type="match status" value="2"/>
</dbReference>
<dbReference type="Proteomes" id="UP000683360">
    <property type="component" value="Unassembled WGS sequence"/>
</dbReference>
<dbReference type="SUPFAM" id="SSF57414">
    <property type="entry name" value="Hairpin loop containing domain-like"/>
    <property type="match status" value="1"/>
</dbReference>
<dbReference type="PANTHER" id="PTHR24261:SF7">
    <property type="entry name" value="KRINGLE DOMAIN-CONTAINING PROTEIN"/>
    <property type="match status" value="1"/>
</dbReference>
<feature type="domain" description="Kringle" evidence="4">
    <location>
        <begin position="264"/>
        <end position="349"/>
    </location>
</feature>
<dbReference type="GO" id="GO:0005615">
    <property type="term" value="C:extracellular space"/>
    <property type="evidence" value="ECO:0007669"/>
    <property type="project" value="TreeGrafter"/>
</dbReference>
<dbReference type="GO" id="GO:0005102">
    <property type="term" value="F:signaling receptor binding"/>
    <property type="evidence" value="ECO:0007669"/>
    <property type="project" value="TreeGrafter"/>
</dbReference>
<gene>
    <name evidence="5" type="ORF">MEDL_1847</name>
</gene>
<dbReference type="GO" id="GO:0004175">
    <property type="term" value="F:endopeptidase activity"/>
    <property type="evidence" value="ECO:0007669"/>
    <property type="project" value="TreeGrafter"/>
</dbReference>
<feature type="disulfide bond" evidence="3">
    <location>
        <begin position="173"/>
        <end position="196"/>
    </location>
</feature>
<organism evidence="5 6">
    <name type="scientific">Mytilus edulis</name>
    <name type="common">Blue mussel</name>
    <dbReference type="NCBI Taxonomy" id="6550"/>
    <lineage>
        <taxon>Eukaryota</taxon>
        <taxon>Metazoa</taxon>
        <taxon>Spiralia</taxon>
        <taxon>Lophotrochozoa</taxon>
        <taxon>Mollusca</taxon>
        <taxon>Bivalvia</taxon>
        <taxon>Autobranchia</taxon>
        <taxon>Pteriomorphia</taxon>
        <taxon>Mytilida</taxon>
        <taxon>Mytiloidea</taxon>
        <taxon>Mytilidae</taxon>
        <taxon>Mytilinae</taxon>
        <taxon>Mytilus</taxon>
    </lineage>
</organism>
<keyword evidence="1 3" id="KW-0420">Kringle</keyword>
<dbReference type="EMBL" id="CAJPWZ010000127">
    <property type="protein sequence ID" value="CAG2186289.1"/>
    <property type="molecule type" value="Genomic_DNA"/>
</dbReference>
<dbReference type="InterPro" id="IPR050759">
    <property type="entry name" value="Serine_protease_kringle"/>
</dbReference>
<evidence type="ECO:0000256" key="3">
    <source>
        <dbReference type="PROSITE-ProRule" id="PRU00121"/>
    </source>
</evidence>